<dbReference type="EMBL" id="CADEPI010000161">
    <property type="protein sequence ID" value="CAB3378288.1"/>
    <property type="molecule type" value="Genomic_DNA"/>
</dbReference>
<dbReference type="GO" id="GO:0005576">
    <property type="term" value="C:extracellular region"/>
    <property type="evidence" value="ECO:0007669"/>
    <property type="project" value="UniProtKB-SubCell"/>
</dbReference>
<comment type="subcellular location">
    <subcellularLocation>
        <location evidence="1">Secreted</location>
    </subcellularLocation>
</comment>
<dbReference type="PROSITE" id="PS00118">
    <property type="entry name" value="PA2_HIS"/>
    <property type="match status" value="1"/>
</dbReference>
<gene>
    <name evidence="4" type="ORF">CLODIP_2_CD11251</name>
</gene>
<dbReference type="Gene3D" id="1.20.90.10">
    <property type="entry name" value="Phospholipase A2 domain"/>
    <property type="match status" value="1"/>
</dbReference>
<evidence type="ECO:0000313" key="4">
    <source>
        <dbReference type="EMBL" id="CAB3378288.1"/>
    </source>
</evidence>
<name>A0A8S1DCB7_9INSE</name>
<reference evidence="4 5" key="1">
    <citation type="submission" date="2020-04" db="EMBL/GenBank/DDBJ databases">
        <authorList>
            <person name="Alioto T."/>
            <person name="Alioto T."/>
            <person name="Gomez Garrido J."/>
        </authorList>
    </citation>
    <scope>NUCLEOTIDE SEQUENCE [LARGE SCALE GENOMIC DNA]</scope>
</reference>
<evidence type="ECO:0000256" key="1">
    <source>
        <dbReference type="ARBA" id="ARBA00004613"/>
    </source>
</evidence>
<feature type="signal peptide" evidence="3">
    <location>
        <begin position="1"/>
        <end position="19"/>
    </location>
</feature>
<dbReference type="GO" id="GO:0050482">
    <property type="term" value="P:arachidonate secretion"/>
    <property type="evidence" value="ECO:0007669"/>
    <property type="project" value="InterPro"/>
</dbReference>
<evidence type="ECO:0008006" key="6">
    <source>
        <dbReference type="Google" id="ProtNLM"/>
    </source>
</evidence>
<dbReference type="GO" id="GO:0005509">
    <property type="term" value="F:calcium ion binding"/>
    <property type="evidence" value="ECO:0007669"/>
    <property type="project" value="InterPro"/>
</dbReference>
<dbReference type="GO" id="GO:0004623">
    <property type="term" value="F:phospholipase A2 activity"/>
    <property type="evidence" value="ECO:0007669"/>
    <property type="project" value="InterPro"/>
</dbReference>
<accession>A0A8S1DCB7</accession>
<sequence>MKILIYALTFLGYAYSGYGSGTLNNLRDAVLAAETVFQDVLGNVVTLARRFRDIHSVFDAAVEETCTFKCETGGAAVRNRYHVPNSDGCGSMGVKIDEEYLPVAEMTDCCNQHDICYDTCNIEKEKCDFDFKRCLYKICEAHENMGAPFVKGIIFFILNKPSRGGAFRSIQFKFSFFIHASKGV</sequence>
<proteinExistence type="predicted"/>
<keyword evidence="3" id="KW-0732">Signal</keyword>
<organism evidence="4 5">
    <name type="scientific">Cloeon dipterum</name>
    <dbReference type="NCBI Taxonomy" id="197152"/>
    <lineage>
        <taxon>Eukaryota</taxon>
        <taxon>Metazoa</taxon>
        <taxon>Ecdysozoa</taxon>
        <taxon>Arthropoda</taxon>
        <taxon>Hexapoda</taxon>
        <taxon>Insecta</taxon>
        <taxon>Pterygota</taxon>
        <taxon>Palaeoptera</taxon>
        <taxon>Ephemeroptera</taxon>
        <taxon>Pisciforma</taxon>
        <taxon>Baetidae</taxon>
        <taxon>Cloeon</taxon>
    </lineage>
</organism>
<comment type="caution">
    <text evidence="4">The sequence shown here is derived from an EMBL/GenBank/DDBJ whole genome shotgun (WGS) entry which is preliminary data.</text>
</comment>
<dbReference type="GO" id="GO:0006644">
    <property type="term" value="P:phospholipid metabolic process"/>
    <property type="evidence" value="ECO:0007669"/>
    <property type="project" value="InterPro"/>
</dbReference>
<dbReference type="GO" id="GO:0016042">
    <property type="term" value="P:lipid catabolic process"/>
    <property type="evidence" value="ECO:0007669"/>
    <property type="project" value="InterPro"/>
</dbReference>
<dbReference type="InterPro" id="IPR010711">
    <property type="entry name" value="PLA2G12"/>
</dbReference>
<dbReference type="SUPFAM" id="SSF48619">
    <property type="entry name" value="Phospholipase A2, PLA2"/>
    <property type="match status" value="1"/>
</dbReference>
<keyword evidence="2" id="KW-0964">Secreted</keyword>
<dbReference type="OrthoDB" id="3935740at2759"/>
<protein>
    <recommendedName>
        <fullName evidence="6">Phospholipase A2 domain-containing protein</fullName>
    </recommendedName>
</protein>
<dbReference type="PANTHER" id="PTHR12824">
    <property type="entry name" value="GROUP XII SECRETORY PHOSPHOLIPASE A2 FAMILY MEMBER"/>
    <property type="match status" value="1"/>
</dbReference>
<dbReference type="PANTHER" id="PTHR12824:SF8">
    <property type="entry name" value="GXIVSPLA2, ISOFORM A"/>
    <property type="match status" value="1"/>
</dbReference>
<evidence type="ECO:0000313" key="5">
    <source>
        <dbReference type="Proteomes" id="UP000494165"/>
    </source>
</evidence>
<evidence type="ECO:0000256" key="2">
    <source>
        <dbReference type="ARBA" id="ARBA00022525"/>
    </source>
</evidence>
<dbReference type="Proteomes" id="UP000494165">
    <property type="component" value="Unassembled WGS sequence"/>
</dbReference>
<feature type="chain" id="PRO_5035892938" description="Phospholipase A2 domain-containing protein" evidence="3">
    <location>
        <begin position="20"/>
        <end position="184"/>
    </location>
</feature>
<dbReference type="Pfam" id="PF06951">
    <property type="entry name" value="PLA2G12"/>
    <property type="match status" value="1"/>
</dbReference>
<dbReference type="InterPro" id="IPR033113">
    <property type="entry name" value="PLA2_histidine"/>
</dbReference>
<dbReference type="AlphaFoldDB" id="A0A8S1DCB7"/>
<evidence type="ECO:0000256" key="3">
    <source>
        <dbReference type="SAM" id="SignalP"/>
    </source>
</evidence>
<dbReference type="InterPro" id="IPR036444">
    <property type="entry name" value="PLipase_A2_dom_sf"/>
</dbReference>
<keyword evidence="5" id="KW-1185">Reference proteome</keyword>